<feature type="compositionally biased region" description="Low complexity" evidence="1">
    <location>
        <begin position="213"/>
        <end position="223"/>
    </location>
</feature>
<keyword evidence="2" id="KW-1133">Transmembrane helix</keyword>
<dbReference type="AlphaFoldDB" id="A0A1X1R5A5"/>
<dbReference type="RefSeq" id="WP_085099014.1">
    <property type="nucleotide sequence ID" value="NZ_AP022603.1"/>
</dbReference>
<feature type="transmembrane region" description="Helical" evidence="2">
    <location>
        <begin position="81"/>
        <end position="99"/>
    </location>
</feature>
<organism evidence="3 4">
    <name type="scientific">Mycolicibacterium fallax</name>
    <name type="common">Mycobacterium fallax</name>
    <dbReference type="NCBI Taxonomy" id="1793"/>
    <lineage>
        <taxon>Bacteria</taxon>
        <taxon>Bacillati</taxon>
        <taxon>Actinomycetota</taxon>
        <taxon>Actinomycetes</taxon>
        <taxon>Mycobacteriales</taxon>
        <taxon>Mycobacteriaceae</taxon>
        <taxon>Mycolicibacterium</taxon>
    </lineage>
</organism>
<accession>A0A1X1R5A5</accession>
<keyword evidence="4" id="KW-1185">Reference proteome</keyword>
<dbReference type="InterPro" id="IPR035166">
    <property type="entry name" value="DUF5336"/>
</dbReference>
<dbReference type="Pfam" id="PF17270">
    <property type="entry name" value="DUF5336"/>
    <property type="match status" value="1"/>
</dbReference>
<keyword evidence="2" id="KW-0472">Membrane</keyword>
<dbReference type="Proteomes" id="UP000193484">
    <property type="component" value="Unassembled WGS sequence"/>
</dbReference>
<evidence type="ECO:0000313" key="4">
    <source>
        <dbReference type="Proteomes" id="UP000193484"/>
    </source>
</evidence>
<feature type="compositionally biased region" description="Gly residues" evidence="1">
    <location>
        <begin position="1"/>
        <end position="10"/>
    </location>
</feature>
<feature type="compositionally biased region" description="Low complexity" evidence="1">
    <location>
        <begin position="265"/>
        <end position="283"/>
    </location>
</feature>
<feature type="transmembrane region" description="Helical" evidence="2">
    <location>
        <begin position="44"/>
        <end position="69"/>
    </location>
</feature>
<feature type="region of interest" description="Disordered" evidence="1">
    <location>
        <begin position="1"/>
        <end position="26"/>
    </location>
</feature>
<protein>
    <submittedName>
        <fullName evidence="3">Uncharacterized protein</fullName>
    </submittedName>
</protein>
<reference evidence="3 4" key="1">
    <citation type="submission" date="2016-01" db="EMBL/GenBank/DDBJ databases">
        <title>The new phylogeny of the genus Mycobacterium.</title>
        <authorList>
            <person name="Tarcisio F."/>
            <person name="Conor M."/>
            <person name="Antonella G."/>
            <person name="Elisabetta G."/>
            <person name="Giulia F.S."/>
            <person name="Sara T."/>
            <person name="Anna F."/>
            <person name="Clotilde B."/>
            <person name="Roberto B."/>
            <person name="Veronica D.S."/>
            <person name="Fabio R."/>
            <person name="Monica P."/>
            <person name="Olivier J."/>
            <person name="Enrico T."/>
            <person name="Nicola S."/>
        </authorList>
    </citation>
    <scope>NUCLEOTIDE SEQUENCE [LARGE SCALE GENOMIC DNA]</scope>
    <source>
        <strain evidence="3 4">DSM 44179</strain>
    </source>
</reference>
<dbReference type="STRING" id="1793.AWC04_16510"/>
<evidence type="ECO:0000256" key="1">
    <source>
        <dbReference type="SAM" id="MobiDB-lite"/>
    </source>
</evidence>
<proteinExistence type="predicted"/>
<name>A0A1X1R5A5_MYCFA</name>
<keyword evidence="2" id="KW-0812">Transmembrane</keyword>
<evidence type="ECO:0000313" key="3">
    <source>
        <dbReference type="EMBL" id="ORU99817.1"/>
    </source>
</evidence>
<comment type="caution">
    <text evidence="3">The sequence shown here is derived from an EMBL/GenBank/DDBJ whole genome shotgun (WGS) entry which is preliminary data.</text>
</comment>
<gene>
    <name evidence="3" type="ORF">AWC04_16510</name>
</gene>
<feature type="compositionally biased region" description="Pro residues" evidence="1">
    <location>
        <begin position="238"/>
        <end position="252"/>
    </location>
</feature>
<feature type="transmembrane region" description="Helical" evidence="2">
    <location>
        <begin position="137"/>
        <end position="160"/>
    </location>
</feature>
<feature type="region of interest" description="Disordered" evidence="1">
    <location>
        <begin position="167"/>
        <end position="290"/>
    </location>
</feature>
<feature type="compositionally biased region" description="Low complexity" evidence="1">
    <location>
        <begin position="173"/>
        <end position="194"/>
    </location>
</feature>
<sequence length="290" mass="29460">MTYSPGGPGGYQPPQPPSYGAPTSGSFAAQGQAPAAAGESQLPFYLKIAVAALGVLAYLASFGPTLVYSSESLGSSKGTDMWLVLFALIAALVAGVSLLPKARDTAAPVAVLSLTAVFMVISEVVNKSDLYSYGWAIWIVLLLVIGQAAAAVMVLLYSAGVLTPPVPQPRQPEPSQYGSYGAPAPGYYGQQPGAEQRPGYPSQYGGYTPPSAPGSFGAPGQQPQQPPQPTQGGQHGTPTPPTGFPSFSPPPAVGSGESAAAPTTQIQPGQPYQPGQQPEQPSGPGQPPTA</sequence>
<evidence type="ECO:0000256" key="2">
    <source>
        <dbReference type="SAM" id="Phobius"/>
    </source>
</evidence>
<feature type="transmembrane region" description="Helical" evidence="2">
    <location>
        <begin position="105"/>
        <end position="125"/>
    </location>
</feature>
<dbReference type="EMBL" id="LQOJ01000051">
    <property type="protein sequence ID" value="ORU99817.1"/>
    <property type="molecule type" value="Genomic_DNA"/>
</dbReference>